<protein>
    <recommendedName>
        <fullName evidence="2">HECT-type E3 ubiquitin transferase</fullName>
        <ecNumber evidence="2">2.3.2.26</ecNumber>
    </recommendedName>
</protein>
<evidence type="ECO:0000256" key="3">
    <source>
        <dbReference type="ARBA" id="ARBA00022679"/>
    </source>
</evidence>
<evidence type="ECO:0000256" key="2">
    <source>
        <dbReference type="ARBA" id="ARBA00012485"/>
    </source>
</evidence>
<evidence type="ECO:0000259" key="6">
    <source>
        <dbReference type="PROSITE" id="PS50237"/>
    </source>
</evidence>
<dbReference type="Proteomes" id="UP001235939">
    <property type="component" value="Chromosome 21"/>
</dbReference>
<dbReference type="InterPro" id="IPR044611">
    <property type="entry name" value="E3A/B/C-like"/>
</dbReference>
<keyword evidence="3" id="KW-0808">Transferase</keyword>
<evidence type="ECO:0000313" key="8">
    <source>
        <dbReference type="Proteomes" id="UP001235939"/>
    </source>
</evidence>
<keyword evidence="8" id="KW-1185">Reference proteome</keyword>
<dbReference type="SMART" id="SM00119">
    <property type="entry name" value="HECTc"/>
    <property type="match status" value="1"/>
</dbReference>
<dbReference type="SUPFAM" id="SSF56204">
    <property type="entry name" value="Hect, E3 ligase catalytic domain"/>
    <property type="match status" value="1"/>
</dbReference>
<dbReference type="Gene3D" id="3.30.2160.10">
    <property type="entry name" value="Hect, E3 ligase catalytic domain"/>
    <property type="match status" value="1"/>
</dbReference>
<evidence type="ECO:0000313" key="7">
    <source>
        <dbReference type="EMBL" id="UYV82081.1"/>
    </source>
</evidence>
<dbReference type="Pfam" id="PF00632">
    <property type="entry name" value="HECT"/>
    <property type="match status" value="2"/>
</dbReference>
<organism evidence="7 8">
    <name type="scientific">Cordylochernes scorpioides</name>
    <dbReference type="NCBI Taxonomy" id="51811"/>
    <lineage>
        <taxon>Eukaryota</taxon>
        <taxon>Metazoa</taxon>
        <taxon>Ecdysozoa</taxon>
        <taxon>Arthropoda</taxon>
        <taxon>Chelicerata</taxon>
        <taxon>Arachnida</taxon>
        <taxon>Pseudoscorpiones</taxon>
        <taxon>Cheliferoidea</taxon>
        <taxon>Chernetidae</taxon>
        <taxon>Cordylochernes</taxon>
    </lineage>
</organism>
<sequence length="573" mass="67271">MYSAGHIEEMLHQALNTKMEECSSSDSFTSLDIDLDGLRQFYHYLETTENEDMILETVLVLSNILDSCDHTDNMKIQLNSMIVVLEFPFYEFREECELFIDLAQVFINAEIETEAEFLKIVSQYPPEIFEEIVKKFLKLFETFNTLRKEKVEEPSIYVIIFLLYLANIYGGDRDDSELIKENGIHFLECVLNFNINQCIRPKIPLEIFENHIMTLFAKNHLVTDVFQFVGINSISRKTFLNKMLNNEMEFNMAYFIEKNEPANFHLTIRRSNILKDLFSQLESIMLSDILYLNMRVIFEGENGIDEGGLKNELFDLAFKEILSPEYDMFVYNERFFWPKSDSKRTKSDFFMVGLVFALAIYNQVPFNIPFPKIFYRKLIGGKGRFADLWDFDPVQAQSLTYLLQYEEDDIGNIFEDFVMENGREVPLTQKTRKPIEGFNLKPQIRRVLFWIFRPCELEDLFMVGSNYDVQILETVTTFVDFNRDSKVIQNLWELLQERDQDFTKTLLKFITGSQCMPVEDKPLVIQRHGPDSELLPSAMTCYNVLLLPEYSSKEKLQNKLDMALQNTEGFGLY</sequence>
<reference evidence="7 8" key="1">
    <citation type="submission" date="2022-01" db="EMBL/GenBank/DDBJ databases">
        <title>A chromosomal length assembly of Cordylochernes scorpioides.</title>
        <authorList>
            <person name="Zeh D."/>
            <person name="Zeh J."/>
        </authorList>
    </citation>
    <scope>NUCLEOTIDE SEQUENCE [LARGE SCALE GENOMIC DNA]</scope>
    <source>
        <strain evidence="7">IN4F17</strain>
        <tissue evidence="7">Whole Body</tissue>
    </source>
</reference>
<dbReference type="EC" id="2.3.2.26" evidence="2"/>
<feature type="active site" description="Glycyl thioester intermediate" evidence="5">
    <location>
        <position position="541"/>
    </location>
</feature>
<dbReference type="InterPro" id="IPR035983">
    <property type="entry name" value="Hect_E3_ubiquitin_ligase"/>
</dbReference>
<evidence type="ECO:0000256" key="1">
    <source>
        <dbReference type="ARBA" id="ARBA00000885"/>
    </source>
</evidence>
<evidence type="ECO:0000256" key="4">
    <source>
        <dbReference type="ARBA" id="ARBA00022786"/>
    </source>
</evidence>
<dbReference type="EMBL" id="CP092883">
    <property type="protein sequence ID" value="UYV82081.1"/>
    <property type="molecule type" value="Genomic_DNA"/>
</dbReference>
<proteinExistence type="predicted"/>
<name>A0ABY6LP25_9ARAC</name>
<feature type="domain" description="HECT" evidence="6">
    <location>
        <begin position="282"/>
        <end position="573"/>
    </location>
</feature>
<accession>A0ABY6LP25</accession>
<evidence type="ECO:0000256" key="5">
    <source>
        <dbReference type="PROSITE-ProRule" id="PRU00104"/>
    </source>
</evidence>
<dbReference type="Gene3D" id="3.30.2410.10">
    <property type="entry name" value="Hect, E3 ligase catalytic domain"/>
    <property type="match status" value="1"/>
</dbReference>
<dbReference type="PANTHER" id="PTHR45700:SF8">
    <property type="entry name" value="HECT-TYPE E3 UBIQUITIN TRANSFERASE"/>
    <property type="match status" value="1"/>
</dbReference>
<keyword evidence="4 5" id="KW-0833">Ubl conjugation pathway</keyword>
<dbReference type="Gene3D" id="3.90.1750.10">
    <property type="entry name" value="Hect, E3 ligase catalytic domains"/>
    <property type="match status" value="1"/>
</dbReference>
<dbReference type="PROSITE" id="PS50237">
    <property type="entry name" value="HECT"/>
    <property type="match status" value="1"/>
</dbReference>
<dbReference type="PANTHER" id="PTHR45700">
    <property type="entry name" value="UBIQUITIN-PROTEIN LIGASE E3C"/>
    <property type="match status" value="1"/>
</dbReference>
<comment type="catalytic activity">
    <reaction evidence="1">
        <text>S-ubiquitinyl-[E2 ubiquitin-conjugating enzyme]-L-cysteine + [acceptor protein]-L-lysine = [E2 ubiquitin-conjugating enzyme]-L-cysteine + N(6)-ubiquitinyl-[acceptor protein]-L-lysine.</text>
        <dbReference type="EC" id="2.3.2.26"/>
    </reaction>
</comment>
<dbReference type="InterPro" id="IPR000569">
    <property type="entry name" value="HECT_dom"/>
</dbReference>
<gene>
    <name evidence="7" type="ORF">LAZ67_21000754</name>
</gene>